<keyword evidence="5 9" id="KW-0547">Nucleotide-binding</keyword>
<accession>A0ABV6G5A6</accession>
<feature type="binding site" evidence="9">
    <location>
        <position position="419"/>
    </location>
    <ligand>
        <name>Mg(2+)</name>
        <dbReference type="ChEBI" id="CHEBI:18420"/>
        <label>1</label>
    </ligand>
</feature>
<dbReference type="SUPFAM" id="SSF50249">
    <property type="entry name" value="Nucleic acid-binding proteins"/>
    <property type="match status" value="1"/>
</dbReference>
<comment type="similarity">
    <text evidence="1 9">Belongs to the class-II aminoacyl-tRNA synthetase family.</text>
</comment>
<dbReference type="SUPFAM" id="SSF55681">
    <property type="entry name" value="Class II aaRS and biotin synthetases"/>
    <property type="match status" value="1"/>
</dbReference>
<dbReference type="InterPro" id="IPR044136">
    <property type="entry name" value="Lys-tRNA-ligase_II_N"/>
</dbReference>
<keyword evidence="13" id="KW-1185">Reference proteome</keyword>
<dbReference type="PROSITE" id="PS50862">
    <property type="entry name" value="AA_TRNA_LIGASE_II"/>
    <property type="match status" value="1"/>
</dbReference>
<dbReference type="EC" id="6.1.1.6" evidence="9"/>
<dbReference type="InterPro" id="IPR018149">
    <property type="entry name" value="Lys-tRNA-synth_II_C"/>
</dbReference>
<dbReference type="InterPro" id="IPR002313">
    <property type="entry name" value="Lys-tRNA-ligase_II"/>
</dbReference>
<organism evidence="12 13">
    <name type="scientific">Kushneria aurantia</name>
    <dbReference type="NCBI Taxonomy" id="504092"/>
    <lineage>
        <taxon>Bacteria</taxon>
        <taxon>Pseudomonadati</taxon>
        <taxon>Pseudomonadota</taxon>
        <taxon>Gammaproteobacteria</taxon>
        <taxon>Oceanospirillales</taxon>
        <taxon>Halomonadaceae</taxon>
        <taxon>Kushneria</taxon>
    </lineage>
</organism>
<keyword evidence="2 9" id="KW-0963">Cytoplasm</keyword>
<keyword evidence="7 9" id="KW-0030">Aminoacyl-tRNA synthetase</keyword>
<gene>
    <name evidence="9 12" type="primary">lysS</name>
    <name evidence="12" type="ORF">ACFFHW_12790</name>
</gene>
<comment type="subcellular location">
    <subcellularLocation>
        <location evidence="9">Cytoplasm</location>
    </subcellularLocation>
</comment>
<dbReference type="PANTHER" id="PTHR42918:SF15">
    <property type="entry name" value="LYSINE--TRNA LIGASE, CHLOROPLASTIC_MITOCHONDRIAL"/>
    <property type="match status" value="1"/>
</dbReference>
<dbReference type="NCBIfam" id="TIGR00499">
    <property type="entry name" value="lysS_bact"/>
    <property type="match status" value="1"/>
</dbReference>
<evidence type="ECO:0000256" key="8">
    <source>
        <dbReference type="ARBA" id="ARBA00048573"/>
    </source>
</evidence>
<evidence type="ECO:0000256" key="10">
    <source>
        <dbReference type="RuleBase" id="RU000336"/>
    </source>
</evidence>
<keyword evidence="9" id="KW-0648">Protein biosynthesis</keyword>
<dbReference type="Gene3D" id="2.40.50.140">
    <property type="entry name" value="Nucleic acid-binding proteins"/>
    <property type="match status" value="1"/>
</dbReference>
<keyword evidence="9 10" id="KW-0460">Magnesium</keyword>
<dbReference type="EMBL" id="JBHLVX010000050">
    <property type="protein sequence ID" value="MFC0268849.1"/>
    <property type="molecule type" value="Genomic_DNA"/>
</dbReference>
<evidence type="ECO:0000313" key="12">
    <source>
        <dbReference type="EMBL" id="MFC0268849.1"/>
    </source>
</evidence>
<comment type="subunit">
    <text evidence="9">Homodimer.</text>
</comment>
<keyword evidence="3 9" id="KW-0436">Ligase</keyword>
<name>A0ABV6G5A6_9GAMM</name>
<evidence type="ECO:0000313" key="13">
    <source>
        <dbReference type="Proteomes" id="UP001589814"/>
    </source>
</evidence>
<protein>
    <recommendedName>
        <fullName evidence="9">Lysine--tRNA ligase</fullName>
        <ecNumber evidence="9">6.1.1.6</ecNumber>
    </recommendedName>
    <alternativeName>
        <fullName evidence="9">Lysyl-tRNA synthetase</fullName>
        <shortName evidence="9">LysRS</shortName>
    </alternativeName>
</protein>
<feature type="domain" description="Aminoacyl-transfer RNA synthetases class-II family profile" evidence="11">
    <location>
        <begin position="181"/>
        <end position="500"/>
    </location>
</feature>
<dbReference type="GO" id="GO:0004824">
    <property type="term" value="F:lysine-tRNA ligase activity"/>
    <property type="evidence" value="ECO:0007669"/>
    <property type="project" value="UniProtKB-EC"/>
</dbReference>
<dbReference type="Gene3D" id="3.30.930.10">
    <property type="entry name" value="Bira Bifunctional Protein, Domain 2"/>
    <property type="match status" value="1"/>
</dbReference>
<dbReference type="InterPro" id="IPR004365">
    <property type="entry name" value="NA-bd_OB_tRNA"/>
</dbReference>
<reference evidence="12 13" key="1">
    <citation type="submission" date="2024-09" db="EMBL/GenBank/DDBJ databases">
        <authorList>
            <person name="Sun Q."/>
            <person name="Mori K."/>
        </authorList>
    </citation>
    <scope>NUCLEOTIDE SEQUENCE [LARGE SCALE GENOMIC DNA]</scope>
    <source>
        <strain evidence="12 13">CCM 7415</strain>
    </source>
</reference>
<keyword evidence="6 9" id="KW-0067">ATP-binding</keyword>
<dbReference type="Pfam" id="PF00152">
    <property type="entry name" value="tRNA-synt_2"/>
    <property type="match status" value="1"/>
</dbReference>
<comment type="catalytic activity">
    <reaction evidence="8 9 10">
        <text>tRNA(Lys) + L-lysine + ATP = L-lysyl-tRNA(Lys) + AMP + diphosphate</text>
        <dbReference type="Rhea" id="RHEA:20792"/>
        <dbReference type="Rhea" id="RHEA-COMP:9696"/>
        <dbReference type="Rhea" id="RHEA-COMP:9697"/>
        <dbReference type="ChEBI" id="CHEBI:30616"/>
        <dbReference type="ChEBI" id="CHEBI:32551"/>
        <dbReference type="ChEBI" id="CHEBI:33019"/>
        <dbReference type="ChEBI" id="CHEBI:78442"/>
        <dbReference type="ChEBI" id="CHEBI:78529"/>
        <dbReference type="ChEBI" id="CHEBI:456215"/>
        <dbReference type="EC" id="6.1.1.6"/>
    </reaction>
</comment>
<dbReference type="HAMAP" id="MF_00252">
    <property type="entry name" value="Lys_tRNA_synth_class2"/>
    <property type="match status" value="1"/>
</dbReference>
<dbReference type="InterPro" id="IPR006195">
    <property type="entry name" value="aa-tRNA-synth_II"/>
</dbReference>
<dbReference type="RefSeq" id="WP_019950699.1">
    <property type="nucleotide sequence ID" value="NZ_JBHLVX010000050.1"/>
</dbReference>
<dbReference type="NCBIfam" id="NF001756">
    <property type="entry name" value="PRK00484.1"/>
    <property type="match status" value="1"/>
</dbReference>
<evidence type="ECO:0000256" key="7">
    <source>
        <dbReference type="ARBA" id="ARBA00023146"/>
    </source>
</evidence>
<evidence type="ECO:0000256" key="1">
    <source>
        <dbReference type="ARBA" id="ARBA00008226"/>
    </source>
</evidence>
<evidence type="ECO:0000256" key="3">
    <source>
        <dbReference type="ARBA" id="ARBA00022598"/>
    </source>
</evidence>
<dbReference type="Proteomes" id="UP001589814">
    <property type="component" value="Unassembled WGS sequence"/>
</dbReference>
<evidence type="ECO:0000256" key="9">
    <source>
        <dbReference type="HAMAP-Rule" id="MF_00252"/>
    </source>
</evidence>
<comment type="cofactor">
    <cofactor evidence="9 10">
        <name>Mg(2+)</name>
        <dbReference type="ChEBI" id="CHEBI:18420"/>
    </cofactor>
    <text evidence="9 10">Binds 3 Mg(2+) ions per subunit.</text>
</comment>
<dbReference type="CDD" id="cd04322">
    <property type="entry name" value="LysRS_N"/>
    <property type="match status" value="1"/>
</dbReference>
<dbReference type="PANTHER" id="PTHR42918">
    <property type="entry name" value="LYSYL-TRNA SYNTHETASE"/>
    <property type="match status" value="1"/>
</dbReference>
<dbReference type="InterPro" id="IPR045864">
    <property type="entry name" value="aa-tRNA-synth_II/BPL/LPL"/>
</dbReference>
<feature type="binding site" evidence="9">
    <location>
        <position position="419"/>
    </location>
    <ligand>
        <name>Mg(2+)</name>
        <dbReference type="ChEBI" id="CHEBI:18420"/>
        <label>2</label>
    </ligand>
</feature>
<dbReference type="CDD" id="cd00775">
    <property type="entry name" value="LysRS_core"/>
    <property type="match status" value="1"/>
</dbReference>
<evidence type="ECO:0000256" key="4">
    <source>
        <dbReference type="ARBA" id="ARBA00022723"/>
    </source>
</evidence>
<sequence>MANQHDSRPSDDNHLIAERRAKLAERREQAKAGGASAFPNDLRRDSLAAELQAELGDREKSELEQLDRQAAVAGRIMRKRGPFIVIQDVSGQIQLYVDKKGLPAELLADIQSWDIGDIVFGRGPVHKSGKGDLYVMMGEARLLTKSLRPLPDKFHGLTDQEARYRQRYVDLIMNPEVRDTFRIRAAVISAIRRFFTERHFMEVETPMLQPIPGGATARPFITHHNALDIDMYLRVAPELYLKRLVVGGFERVFEINRNFRNEGLSTRHNPEFTMLEFYWAFADYRDLIALTEALLRDVAQQALGTTRLALHSGEIDLARPFARLTMREAILHYGEGIETADLDDRERAAALAERLGIAVNADWGLGRLWTELFEHVAEHRLAAPTFIIEYPAEVSPLARRKDSDPFVTERFEFFVGGREIANGFSELNDAEDQAERFAAQAAEKEAGDQEAMYFDADYIRALEYGMPPTAGEGIGIDRLVMLLTDAASIRDVLLFPAMRPEGGGAQ</sequence>
<keyword evidence="4 9" id="KW-0479">Metal-binding</keyword>
<comment type="caution">
    <text evidence="12">The sequence shown here is derived from an EMBL/GenBank/DDBJ whole genome shotgun (WGS) entry which is preliminary data.</text>
</comment>
<evidence type="ECO:0000259" key="11">
    <source>
        <dbReference type="PROSITE" id="PS50862"/>
    </source>
</evidence>
<evidence type="ECO:0000256" key="5">
    <source>
        <dbReference type="ARBA" id="ARBA00022741"/>
    </source>
</evidence>
<evidence type="ECO:0000256" key="2">
    <source>
        <dbReference type="ARBA" id="ARBA00022490"/>
    </source>
</evidence>
<dbReference type="InterPro" id="IPR004364">
    <property type="entry name" value="Aa-tRNA-synt_II"/>
</dbReference>
<dbReference type="Pfam" id="PF01336">
    <property type="entry name" value="tRNA_anti-codon"/>
    <property type="match status" value="1"/>
</dbReference>
<dbReference type="PRINTS" id="PR00982">
    <property type="entry name" value="TRNASYNTHLYS"/>
</dbReference>
<evidence type="ECO:0000256" key="6">
    <source>
        <dbReference type="ARBA" id="ARBA00022840"/>
    </source>
</evidence>
<feature type="binding site" evidence="9">
    <location>
        <position position="412"/>
    </location>
    <ligand>
        <name>Mg(2+)</name>
        <dbReference type="ChEBI" id="CHEBI:18420"/>
        <label>1</label>
    </ligand>
</feature>
<proteinExistence type="inferred from homology"/>
<dbReference type="InterPro" id="IPR012340">
    <property type="entry name" value="NA-bd_OB-fold"/>
</dbReference>